<proteinExistence type="inferred from homology"/>
<protein>
    <submittedName>
        <fullName evidence="4">Bacterial type II and III secretion system protein</fullName>
    </submittedName>
</protein>
<sequence length="323" mass="35373">MVARHLGVDVAKNGDVYFLGTLKPEDLGVLVRRVRRLDQEALQRSLEAVLTTNGKVHTLADGIVIASDSVEVLQKVDTVIDAIHSSAAVSWAVQLYVVSMTDKDARDLGFDLAPAVEVSYSLAALTSGNLVELGKIEAKFDAILRASDSRSTLRTMAEPMFLLADGETGTFHRGDSVPVPKRTVTDQGTVSITGYDQIEAGVSVDVLVREVTDSVLRLEVELKLDEIVELLNGEAPFLSGENYRCNSLLRSGRVSLIGSLERSRTKDIASQWLKWGSGSEKEKSIVQIWARAYRVDLNEKPNERASGPSERMSEAWSPDLLDF</sequence>
<name>A0A517WW20_9PLAN</name>
<dbReference type="InterPro" id="IPR004846">
    <property type="entry name" value="T2SS/T3SS_dom"/>
</dbReference>
<dbReference type="EMBL" id="CP037422">
    <property type="protein sequence ID" value="QDU09461.1"/>
    <property type="molecule type" value="Genomic_DNA"/>
</dbReference>
<evidence type="ECO:0000256" key="2">
    <source>
        <dbReference type="SAM" id="MobiDB-lite"/>
    </source>
</evidence>
<evidence type="ECO:0000256" key="1">
    <source>
        <dbReference type="RuleBase" id="RU004003"/>
    </source>
</evidence>
<evidence type="ECO:0000259" key="3">
    <source>
        <dbReference type="Pfam" id="PF00263"/>
    </source>
</evidence>
<dbReference type="AlphaFoldDB" id="A0A517WW20"/>
<comment type="similarity">
    <text evidence="1">Belongs to the bacterial secretin family.</text>
</comment>
<feature type="region of interest" description="Disordered" evidence="2">
    <location>
        <begin position="300"/>
        <end position="323"/>
    </location>
</feature>
<feature type="domain" description="Type II/III secretion system secretin-like" evidence="3">
    <location>
        <begin position="148"/>
        <end position="267"/>
    </location>
</feature>
<gene>
    <name evidence="4" type="ORF">V202x_28360</name>
</gene>
<keyword evidence="5" id="KW-1185">Reference proteome</keyword>
<evidence type="ECO:0000313" key="4">
    <source>
        <dbReference type="EMBL" id="QDU09461.1"/>
    </source>
</evidence>
<evidence type="ECO:0000313" key="5">
    <source>
        <dbReference type="Proteomes" id="UP000318384"/>
    </source>
</evidence>
<organism evidence="4 5">
    <name type="scientific">Gimesia aquarii</name>
    <dbReference type="NCBI Taxonomy" id="2527964"/>
    <lineage>
        <taxon>Bacteria</taxon>
        <taxon>Pseudomonadati</taxon>
        <taxon>Planctomycetota</taxon>
        <taxon>Planctomycetia</taxon>
        <taxon>Planctomycetales</taxon>
        <taxon>Planctomycetaceae</taxon>
        <taxon>Gimesia</taxon>
    </lineage>
</organism>
<reference evidence="4 5" key="1">
    <citation type="submission" date="2019-03" db="EMBL/GenBank/DDBJ databases">
        <title>Deep-cultivation of Planctomycetes and their phenomic and genomic characterization uncovers novel biology.</title>
        <authorList>
            <person name="Wiegand S."/>
            <person name="Jogler M."/>
            <person name="Boedeker C."/>
            <person name="Pinto D."/>
            <person name="Vollmers J."/>
            <person name="Rivas-Marin E."/>
            <person name="Kohn T."/>
            <person name="Peeters S.H."/>
            <person name="Heuer A."/>
            <person name="Rast P."/>
            <person name="Oberbeckmann S."/>
            <person name="Bunk B."/>
            <person name="Jeske O."/>
            <person name="Meyerdierks A."/>
            <person name="Storesund J.E."/>
            <person name="Kallscheuer N."/>
            <person name="Luecker S."/>
            <person name="Lage O.M."/>
            <person name="Pohl T."/>
            <person name="Merkel B.J."/>
            <person name="Hornburger P."/>
            <person name="Mueller R.-W."/>
            <person name="Bruemmer F."/>
            <person name="Labrenz M."/>
            <person name="Spormann A.M."/>
            <person name="Op den Camp H."/>
            <person name="Overmann J."/>
            <person name="Amann R."/>
            <person name="Jetten M.S.M."/>
            <person name="Mascher T."/>
            <person name="Medema M.H."/>
            <person name="Devos D.P."/>
            <person name="Kaster A.-K."/>
            <person name="Ovreas L."/>
            <person name="Rohde M."/>
            <person name="Galperin M.Y."/>
            <person name="Jogler C."/>
        </authorList>
    </citation>
    <scope>NUCLEOTIDE SEQUENCE [LARGE SCALE GENOMIC DNA]</scope>
    <source>
        <strain evidence="4 5">V202</strain>
    </source>
</reference>
<dbReference type="GO" id="GO:0009306">
    <property type="term" value="P:protein secretion"/>
    <property type="evidence" value="ECO:0007669"/>
    <property type="project" value="InterPro"/>
</dbReference>
<accession>A0A517WW20</accession>
<dbReference type="Proteomes" id="UP000318384">
    <property type="component" value="Chromosome"/>
</dbReference>
<dbReference type="Pfam" id="PF00263">
    <property type="entry name" value="Secretin"/>
    <property type="match status" value="1"/>
</dbReference>